<feature type="region of interest" description="Disordered" evidence="1">
    <location>
        <begin position="232"/>
        <end position="325"/>
    </location>
</feature>
<evidence type="ECO:0000313" key="2">
    <source>
        <dbReference type="EMBL" id="KAK0718341.1"/>
    </source>
</evidence>
<evidence type="ECO:0000256" key="1">
    <source>
        <dbReference type="SAM" id="MobiDB-lite"/>
    </source>
</evidence>
<dbReference type="AlphaFoldDB" id="A0AA40DZ82"/>
<keyword evidence="3" id="KW-1185">Reference proteome</keyword>
<dbReference type="GeneID" id="85317659"/>
<comment type="caution">
    <text evidence="2">The sequence shown here is derived from an EMBL/GenBank/DDBJ whole genome shotgun (WGS) entry which is preliminary data.</text>
</comment>
<gene>
    <name evidence="2" type="ORF">B0T26DRAFT_326949</name>
</gene>
<dbReference type="RefSeq" id="XP_060297134.1">
    <property type="nucleotide sequence ID" value="XM_060434389.1"/>
</dbReference>
<evidence type="ECO:0000313" key="3">
    <source>
        <dbReference type="Proteomes" id="UP001172101"/>
    </source>
</evidence>
<name>A0AA40DZ82_9PEZI</name>
<sequence length="325" mass="35746">MEALLGADKSNYSCGSVADLQAQLRDLLGSKVTGTRAEHIAVTLKLRATTVFDVPVTETENEVLESAANIDPLLGGARSNVASASDAADGPPTRKINAIDTLLNQPSDDHLLQKSVAKHVVASLSEVDGSNWTVREVSRNDQSWTFTYICKDSWQAWSRQNSKNLARTVIGEWTYKEGDFNLGRPAFDCRGSLTIAFVRSTRSIDVKYDHTPIHKTVSQLIELLVPPPPEAPPLVLNRKAPKEPKPPKPPRPARALKPPKELRAPKGLKAPRPPKPPRDPNSPKTLRSGRKRRAEGNGVPGGESSQPKKQRKRRTRQPLLLQTEQ</sequence>
<protein>
    <submittedName>
        <fullName evidence="2">Uncharacterized protein</fullName>
    </submittedName>
</protein>
<dbReference type="EMBL" id="JAUIRO010000004">
    <property type="protein sequence ID" value="KAK0718341.1"/>
    <property type="molecule type" value="Genomic_DNA"/>
</dbReference>
<accession>A0AA40DZ82</accession>
<dbReference type="Proteomes" id="UP001172101">
    <property type="component" value="Unassembled WGS sequence"/>
</dbReference>
<organism evidence="2 3">
    <name type="scientific">Lasiosphaeria miniovina</name>
    <dbReference type="NCBI Taxonomy" id="1954250"/>
    <lineage>
        <taxon>Eukaryota</taxon>
        <taxon>Fungi</taxon>
        <taxon>Dikarya</taxon>
        <taxon>Ascomycota</taxon>
        <taxon>Pezizomycotina</taxon>
        <taxon>Sordariomycetes</taxon>
        <taxon>Sordariomycetidae</taxon>
        <taxon>Sordariales</taxon>
        <taxon>Lasiosphaeriaceae</taxon>
        <taxon>Lasiosphaeria</taxon>
    </lineage>
</organism>
<proteinExistence type="predicted"/>
<reference evidence="2" key="1">
    <citation type="submission" date="2023-06" db="EMBL/GenBank/DDBJ databases">
        <title>Genome-scale phylogeny and comparative genomics of the fungal order Sordariales.</title>
        <authorList>
            <consortium name="Lawrence Berkeley National Laboratory"/>
            <person name="Hensen N."/>
            <person name="Bonometti L."/>
            <person name="Westerberg I."/>
            <person name="Brannstrom I.O."/>
            <person name="Guillou S."/>
            <person name="Cros-Aarteil S."/>
            <person name="Calhoun S."/>
            <person name="Haridas S."/>
            <person name="Kuo A."/>
            <person name="Mondo S."/>
            <person name="Pangilinan J."/>
            <person name="Riley R."/>
            <person name="LaButti K."/>
            <person name="Andreopoulos B."/>
            <person name="Lipzen A."/>
            <person name="Chen C."/>
            <person name="Yanf M."/>
            <person name="Daum C."/>
            <person name="Ng V."/>
            <person name="Clum A."/>
            <person name="Steindorff A."/>
            <person name="Ohm R."/>
            <person name="Martin F."/>
            <person name="Silar P."/>
            <person name="Natvig D."/>
            <person name="Lalanne C."/>
            <person name="Gautier V."/>
            <person name="Ament-velasquez S.L."/>
            <person name="Kruys A."/>
            <person name="Hutchinson M.I."/>
            <person name="Powell A.J."/>
            <person name="Barry K."/>
            <person name="Miller A.N."/>
            <person name="Grigoriev I.V."/>
            <person name="Debuchy R."/>
            <person name="Gladieux P."/>
            <person name="Thoren M.H."/>
            <person name="Johannesson H."/>
        </authorList>
    </citation>
    <scope>NUCLEOTIDE SEQUENCE</scope>
    <source>
        <strain evidence="2">SMH2392-1A</strain>
    </source>
</reference>